<protein>
    <submittedName>
        <fullName evidence="1">Uncharacterized protein</fullName>
    </submittedName>
</protein>
<gene>
    <name evidence="1" type="ORF">EZS27_038872</name>
</gene>
<dbReference type="EMBL" id="SNRY01007821">
    <property type="protein sequence ID" value="KAA6309690.1"/>
    <property type="molecule type" value="Genomic_DNA"/>
</dbReference>
<reference evidence="1" key="1">
    <citation type="submission" date="2019-03" db="EMBL/GenBank/DDBJ databases">
        <title>Single cell metagenomics reveals metabolic interactions within the superorganism composed of flagellate Streblomastix strix and complex community of Bacteroidetes bacteria on its surface.</title>
        <authorList>
            <person name="Treitli S.C."/>
            <person name="Kolisko M."/>
            <person name="Husnik F."/>
            <person name="Keeling P."/>
            <person name="Hampl V."/>
        </authorList>
    </citation>
    <scope>NUCLEOTIDE SEQUENCE</scope>
    <source>
        <strain evidence="1">STM</strain>
    </source>
</reference>
<evidence type="ECO:0000313" key="1">
    <source>
        <dbReference type="EMBL" id="KAA6309690.1"/>
    </source>
</evidence>
<sequence>GNTVNSPNKRIISREDLLVILSEIITGKSGKASISDIIEAARVLAYLQGWHVPNQQR</sequence>
<organism evidence="1">
    <name type="scientific">termite gut metagenome</name>
    <dbReference type="NCBI Taxonomy" id="433724"/>
    <lineage>
        <taxon>unclassified sequences</taxon>
        <taxon>metagenomes</taxon>
        <taxon>organismal metagenomes</taxon>
    </lineage>
</organism>
<dbReference type="AlphaFoldDB" id="A0A5J4PLL4"/>
<feature type="non-terminal residue" evidence="1">
    <location>
        <position position="1"/>
    </location>
</feature>
<comment type="caution">
    <text evidence="1">The sequence shown here is derived from an EMBL/GenBank/DDBJ whole genome shotgun (WGS) entry which is preliminary data.</text>
</comment>
<name>A0A5J4PLL4_9ZZZZ</name>
<accession>A0A5J4PLL4</accession>
<proteinExistence type="predicted"/>